<name>A0A5C3ETC3_9BASI</name>
<evidence type="ECO:0000313" key="4">
    <source>
        <dbReference type="Proteomes" id="UP000323386"/>
    </source>
</evidence>
<accession>A0A5C3ETC3</accession>
<proteinExistence type="predicted"/>
<keyword evidence="2" id="KW-0732">Signal</keyword>
<feature type="region of interest" description="Disordered" evidence="1">
    <location>
        <begin position="145"/>
        <end position="195"/>
    </location>
</feature>
<evidence type="ECO:0000313" key="3">
    <source>
        <dbReference type="EMBL" id="SPO35292.1"/>
    </source>
</evidence>
<feature type="signal peptide" evidence="2">
    <location>
        <begin position="1"/>
        <end position="25"/>
    </location>
</feature>
<feature type="compositionally biased region" description="Polar residues" evidence="1">
    <location>
        <begin position="152"/>
        <end position="167"/>
    </location>
</feature>
<evidence type="ECO:0008006" key="5">
    <source>
        <dbReference type="Google" id="ProtNLM"/>
    </source>
</evidence>
<feature type="chain" id="PRO_5022708021" description="SUN domain-containing protein" evidence="2">
    <location>
        <begin position="26"/>
        <end position="348"/>
    </location>
</feature>
<feature type="region of interest" description="Disordered" evidence="1">
    <location>
        <begin position="99"/>
        <end position="118"/>
    </location>
</feature>
<keyword evidence="4" id="KW-1185">Reference proteome</keyword>
<reference evidence="3 4" key="1">
    <citation type="submission" date="2018-03" db="EMBL/GenBank/DDBJ databases">
        <authorList>
            <person name="Guldener U."/>
        </authorList>
    </citation>
    <scope>NUCLEOTIDE SEQUENCE [LARGE SCALE GENOMIC DNA]</scope>
    <source>
        <strain evidence="3 4">DAOM196992</strain>
    </source>
</reference>
<dbReference type="AlphaFoldDB" id="A0A5C3ETC3"/>
<feature type="compositionally biased region" description="Low complexity" evidence="1">
    <location>
        <begin position="168"/>
        <end position="178"/>
    </location>
</feature>
<organism evidence="3 4">
    <name type="scientific">Pseudozyma flocculosa</name>
    <dbReference type="NCBI Taxonomy" id="84751"/>
    <lineage>
        <taxon>Eukaryota</taxon>
        <taxon>Fungi</taxon>
        <taxon>Dikarya</taxon>
        <taxon>Basidiomycota</taxon>
        <taxon>Ustilaginomycotina</taxon>
        <taxon>Ustilaginomycetes</taxon>
        <taxon>Ustilaginales</taxon>
        <taxon>Ustilaginaceae</taxon>
        <taxon>Pseudozyma</taxon>
    </lineage>
</organism>
<dbReference type="Proteomes" id="UP000323386">
    <property type="component" value="Unassembled WGS sequence"/>
</dbReference>
<evidence type="ECO:0000256" key="1">
    <source>
        <dbReference type="SAM" id="MobiDB-lite"/>
    </source>
</evidence>
<protein>
    <recommendedName>
        <fullName evidence="5">SUN domain-containing protein</fullName>
    </recommendedName>
</protein>
<sequence>MRPHRPLIVLWPLLHCLLYFQSAAGLPPIGGVARGVVQSLEAASFHGSAQGAASFHSDNLHLTSAAAPLQETAPSQRLPRPALDHGVESLRADHDYRPDSYHAALSSGGAPSQKPTHAEQYLDDDEFDRLLEQFFAEDEYPVAAVDAGHSGPSASNAGEDLSSTDVQDSSPDLSSSPPRRSPDFMPTRQGARLAAPAIKTRRSRLTYRYGNEAMFEAIKVELLDRLRRYAGVSPHSLDEYVLSQAAVRPADTRAIQRRLYDWYTLPVSDLSKSRLLKDIEWSGPALGWPNGARYTISFHPKYRQTPYIQAPPSFPFRVFRAVAKPHDGARREIVYVGDFSLPAQLLLD</sequence>
<dbReference type="EMBL" id="OOIP01000001">
    <property type="protein sequence ID" value="SPO35292.1"/>
    <property type="molecule type" value="Genomic_DNA"/>
</dbReference>
<gene>
    <name evidence="3" type="ORF">PSFLO_00763</name>
</gene>
<evidence type="ECO:0000256" key="2">
    <source>
        <dbReference type="SAM" id="SignalP"/>
    </source>
</evidence>